<accession>A0A9X1ZUV6</accession>
<keyword evidence="1" id="KW-0732">Signal</keyword>
<dbReference type="EMBL" id="JAKHSK010000001">
    <property type="protein sequence ID" value="MCL6216791.1"/>
    <property type="molecule type" value="Genomic_DNA"/>
</dbReference>
<organism evidence="2 3">
    <name type="scientific">Zunongwangia pacifica</name>
    <dbReference type="NCBI Taxonomy" id="2911062"/>
    <lineage>
        <taxon>Bacteria</taxon>
        <taxon>Pseudomonadati</taxon>
        <taxon>Bacteroidota</taxon>
        <taxon>Flavobacteriia</taxon>
        <taxon>Flavobacteriales</taxon>
        <taxon>Flavobacteriaceae</taxon>
        <taxon>Zunongwangia</taxon>
    </lineage>
</organism>
<name>A0A9X1ZUV6_9FLAO</name>
<dbReference type="AlphaFoldDB" id="A0A9X1ZUV6"/>
<feature type="signal peptide" evidence="1">
    <location>
        <begin position="1"/>
        <end position="20"/>
    </location>
</feature>
<dbReference type="Pfam" id="PF03640">
    <property type="entry name" value="Lipoprotein_15"/>
    <property type="match status" value="3"/>
</dbReference>
<evidence type="ECO:0008006" key="4">
    <source>
        <dbReference type="Google" id="ProtNLM"/>
    </source>
</evidence>
<gene>
    <name evidence="2" type="ORF">L1967_00650</name>
</gene>
<dbReference type="GO" id="GO:0043448">
    <property type="term" value="P:alkane catabolic process"/>
    <property type="evidence" value="ECO:0007669"/>
    <property type="project" value="TreeGrafter"/>
</dbReference>
<dbReference type="PROSITE" id="PS51257">
    <property type="entry name" value="PROKAR_LIPOPROTEIN"/>
    <property type="match status" value="1"/>
</dbReference>
<evidence type="ECO:0000313" key="3">
    <source>
        <dbReference type="Proteomes" id="UP001139521"/>
    </source>
</evidence>
<dbReference type="InterPro" id="IPR005297">
    <property type="entry name" value="Lipoprotein_repeat"/>
</dbReference>
<keyword evidence="3" id="KW-1185">Reference proteome</keyword>
<dbReference type="Proteomes" id="UP001139521">
    <property type="component" value="Unassembled WGS sequence"/>
</dbReference>
<protein>
    <recommendedName>
        <fullName evidence="4">Secreted repeat protein with Y-X4-D motif</fullName>
    </recommendedName>
</protein>
<comment type="caution">
    <text evidence="2">The sequence shown here is derived from an EMBL/GenBank/DDBJ whole genome shotgun (WGS) entry which is preliminary data.</text>
</comment>
<evidence type="ECO:0000313" key="2">
    <source>
        <dbReference type="EMBL" id="MCL6216791.1"/>
    </source>
</evidence>
<proteinExistence type="predicted"/>
<reference evidence="2" key="1">
    <citation type="submission" date="2022-01" db="EMBL/GenBank/DDBJ databases">
        <title>Genome sequencing of Zunongwangia sp. M21534 genome.</title>
        <authorList>
            <person name="Chen Y."/>
            <person name="Dong C."/>
            <person name="Shao Z."/>
        </authorList>
    </citation>
    <scope>NUCLEOTIDE SEQUENCE</scope>
    <source>
        <strain evidence="2">MCCC M21534</strain>
    </source>
</reference>
<dbReference type="RefSeq" id="WP_249599784.1">
    <property type="nucleotide sequence ID" value="NZ_JAKHSK010000001.1"/>
</dbReference>
<dbReference type="PANTHER" id="PTHR39335">
    <property type="entry name" value="BLL4220 PROTEIN"/>
    <property type="match status" value="1"/>
</dbReference>
<sequence length="286" mass="32018">MKKLIFILTFAALFIQSCSSDDDAPQTITDPQENSATVSLTNNSKFGNILTDGSRRTLYFFSNDSKDNSTCTESCLSAWPVFYQETIKTDDDLDTNDFATITRPDGKKQTTYKGWPLYYYANDVQAGDINGDRIGEVWYVAKPDYSLMFVNAQLVGADGKNYIINSDNEYIEGEGLTKYLTDNAGNTLYAFSPDKKDTNNYTSEDFSNDAAWPIFTISLENLPSILKLSDFNTISVHNKREQLTYKGWPLYYFGGDSAKGDNKGVSVPLPGIWPIVNHNSIEAPEE</sequence>
<feature type="chain" id="PRO_5040811596" description="Secreted repeat protein with Y-X4-D motif" evidence="1">
    <location>
        <begin position="21"/>
        <end position="286"/>
    </location>
</feature>
<evidence type="ECO:0000256" key="1">
    <source>
        <dbReference type="SAM" id="SignalP"/>
    </source>
</evidence>
<dbReference type="PANTHER" id="PTHR39335:SF1">
    <property type="entry name" value="BLL4220 PROTEIN"/>
    <property type="match status" value="1"/>
</dbReference>